<accession>A0ABR2YNU5</accession>
<organism evidence="1 2">
    <name type="scientific">Coccomyxa subellipsoidea</name>
    <dbReference type="NCBI Taxonomy" id="248742"/>
    <lineage>
        <taxon>Eukaryota</taxon>
        <taxon>Viridiplantae</taxon>
        <taxon>Chlorophyta</taxon>
        <taxon>core chlorophytes</taxon>
        <taxon>Trebouxiophyceae</taxon>
        <taxon>Trebouxiophyceae incertae sedis</taxon>
        <taxon>Coccomyxaceae</taxon>
        <taxon>Coccomyxa</taxon>
    </lineage>
</organism>
<protein>
    <submittedName>
        <fullName evidence="1">Uncharacterized protein</fullName>
    </submittedName>
</protein>
<sequence length="128" mass="13833">MNVNDSIASPARPWCTLAGIFDFLTAEKDDTPTPFAVAGQTRKKYIIEKMDGEKIVSRKQGITTTTCVGARPLLSAGEASFPADQFQVCRKAEAKDVGAACTDSFTNIDNWVMAVPVSILTESDDLEL</sequence>
<reference evidence="1 2" key="1">
    <citation type="journal article" date="2024" name="Nat. Commun.">
        <title>Phylogenomics reveals the evolutionary origins of lichenization in chlorophyte algae.</title>
        <authorList>
            <person name="Puginier C."/>
            <person name="Libourel C."/>
            <person name="Otte J."/>
            <person name="Skaloud P."/>
            <person name="Haon M."/>
            <person name="Grisel S."/>
            <person name="Petersen M."/>
            <person name="Berrin J.G."/>
            <person name="Delaux P.M."/>
            <person name="Dal Grande F."/>
            <person name="Keller J."/>
        </authorList>
    </citation>
    <scope>NUCLEOTIDE SEQUENCE [LARGE SCALE GENOMIC DNA]</scope>
    <source>
        <strain evidence="1 2">SAG 216-7</strain>
    </source>
</reference>
<evidence type="ECO:0000313" key="1">
    <source>
        <dbReference type="EMBL" id="KAK9908720.1"/>
    </source>
</evidence>
<evidence type="ECO:0000313" key="2">
    <source>
        <dbReference type="Proteomes" id="UP001491310"/>
    </source>
</evidence>
<dbReference type="Proteomes" id="UP001491310">
    <property type="component" value="Unassembled WGS sequence"/>
</dbReference>
<dbReference type="EMBL" id="JALJOT010000007">
    <property type="protein sequence ID" value="KAK9908720.1"/>
    <property type="molecule type" value="Genomic_DNA"/>
</dbReference>
<gene>
    <name evidence="1" type="ORF">WJX75_001935</name>
</gene>
<name>A0ABR2YNU5_9CHLO</name>
<proteinExistence type="predicted"/>
<keyword evidence="2" id="KW-1185">Reference proteome</keyword>
<comment type="caution">
    <text evidence="1">The sequence shown here is derived from an EMBL/GenBank/DDBJ whole genome shotgun (WGS) entry which is preliminary data.</text>
</comment>